<gene>
    <name evidence="2" type="ORF">CH376_22430</name>
</gene>
<dbReference type="Proteomes" id="UP000232149">
    <property type="component" value="Unassembled WGS sequence"/>
</dbReference>
<feature type="domain" description="KAP NTPase" evidence="1">
    <location>
        <begin position="19"/>
        <end position="174"/>
    </location>
</feature>
<dbReference type="EMBL" id="NPDU01000105">
    <property type="protein sequence ID" value="PJZ59680.1"/>
    <property type="molecule type" value="Genomic_DNA"/>
</dbReference>
<name>A0ABX4NV86_9LEPT</name>
<dbReference type="RefSeq" id="WP_100788450.1">
    <property type="nucleotide sequence ID" value="NZ_NPDU01000105.1"/>
</dbReference>
<evidence type="ECO:0000259" key="1">
    <source>
        <dbReference type="Pfam" id="PF07693"/>
    </source>
</evidence>
<dbReference type="InterPro" id="IPR011646">
    <property type="entry name" value="KAP_P-loop"/>
</dbReference>
<dbReference type="Gene3D" id="3.40.50.300">
    <property type="entry name" value="P-loop containing nucleotide triphosphate hydrolases"/>
    <property type="match status" value="1"/>
</dbReference>
<sequence>MSLDTIKSQINIFLKSDLPEVLAIKGAWGSGKTYTWNKVLLEAKSRNEISFERYSYISLFGINSLEALKYAAFENSIKRNLIGTTPSLKTLKENAKAIFESSGRKLIGFIKEGPYVRNFSNAVTFFSSLALSKTIVCIDDLERIGKGLPLKDLLGYISFLKEQRNCKIVILLNEGEEGLDDYFKYKEKVVDIELKFAPSPAECASIAYTGSGELYDYLRNLSQELEIKNIRILKKIENLFLLVEPYVKKYETETVERIFRSLALFSWCYYSASDETPPLEIVLDIANNFYDNKAVENSNYERWRIMLSDYGFTSVSDMDLVLLEIIESGYLERSIFEEISEKKNKEVLASKLDLFHTEAWRLYHESFENNEEEVISSIYESFKKNVQNITPINLNGAVTLFRNLNLSDRASELIDYYMEARKNETELFNLNGSYIFGDMNDVEIRRKFSDFYIKSKLSENIEAVFMRLVDRGALREEDEIVLANTSVDDYFRIFKSQTGQNLPMFVRECLRFGRYINANENQIQIGKRAKEALKRIAKESKLNWLRVKKFGIDIDD</sequence>
<dbReference type="SUPFAM" id="SSF52540">
    <property type="entry name" value="P-loop containing nucleoside triphosphate hydrolases"/>
    <property type="match status" value="1"/>
</dbReference>
<dbReference type="InterPro" id="IPR027417">
    <property type="entry name" value="P-loop_NTPase"/>
</dbReference>
<keyword evidence="3" id="KW-1185">Reference proteome</keyword>
<evidence type="ECO:0000313" key="2">
    <source>
        <dbReference type="EMBL" id="PJZ59680.1"/>
    </source>
</evidence>
<comment type="caution">
    <text evidence="2">The sequence shown here is derived from an EMBL/GenBank/DDBJ whole genome shotgun (WGS) entry which is preliminary data.</text>
</comment>
<dbReference type="Pfam" id="PF07693">
    <property type="entry name" value="KAP_NTPase"/>
    <property type="match status" value="1"/>
</dbReference>
<organism evidence="2 3">
    <name type="scientific">Leptospira adleri</name>
    <dbReference type="NCBI Taxonomy" id="2023186"/>
    <lineage>
        <taxon>Bacteria</taxon>
        <taxon>Pseudomonadati</taxon>
        <taxon>Spirochaetota</taxon>
        <taxon>Spirochaetia</taxon>
        <taxon>Leptospirales</taxon>
        <taxon>Leptospiraceae</taxon>
        <taxon>Leptospira</taxon>
    </lineage>
</organism>
<evidence type="ECO:0000313" key="3">
    <source>
        <dbReference type="Proteomes" id="UP000232149"/>
    </source>
</evidence>
<protein>
    <recommendedName>
        <fullName evidence="1">KAP NTPase domain-containing protein</fullName>
    </recommendedName>
</protein>
<proteinExistence type="predicted"/>
<reference evidence="2 3" key="1">
    <citation type="submission" date="2017-07" db="EMBL/GenBank/DDBJ databases">
        <title>Leptospira spp. isolated from tropical soils.</title>
        <authorList>
            <person name="Thibeaux R."/>
            <person name="Iraola G."/>
            <person name="Ferres I."/>
            <person name="Bierque E."/>
            <person name="Girault D."/>
            <person name="Soupe-Gilbert M.-E."/>
            <person name="Picardeau M."/>
            <person name="Goarant C."/>
        </authorList>
    </citation>
    <scope>NUCLEOTIDE SEQUENCE [LARGE SCALE GENOMIC DNA]</scope>
    <source>
        <strain evidence="2 3">FH2-B-D1</strain>
    </source>
</reference>
<accession>A0ABX4NV86</accession>